<evidence type="ECO:0000256" key="7">
    <source>
        <dbReference type="ARBA" id="ARBA00022692"/>
    </source>
</evidence>
<keyword evidence="10" id="KW-0067">ATP-binding</keyword>
<dbReference type="InterPro" id="IPR003594">
    <property type="entry name" value="HATPase_dom"/>
</dbReference>
<feature type="region of interest" description="Disordered" evidence="13">
    <location>
        <begin position="377"/>
        <end position="400"/>
    </location>
</feature>
<keyword evidence="4" id="KW-1003">Cell membrane</keyword>
<dbReference type="GO" id="GO:0005886">
    <property type="term" value="C:plasma membrane"/>
    <property type="evidence" value="ECO:0007669"/>
    <property type="project" value="UniProtKB-SubCell"/>
</dbReference>
<dbReference type="SUPFAM" id="SSF158472">
    <property type="entry name" value="HAMP domain-like"/>
    <property type="match status" value="1"/>
</dbReference>
<dbReference type="SUPFAM" id="SSF55874">
    <property type="entry name" value="ATPase domain of HSP90 chaperone/DNA topoisomerase II/histidine kinase"/>
    <property type="match status" value="1"/>
</dbReference>
<dbReference type="PANTHER" id="PTHR44936:SF9">
    <property type="entry name" value="SENSOR PROTEIN CREC"/>
    <property type="match status" value="1"/>
</dbReference>
<reference evidence="17 18" key="1">
    <citation type="submission" date="2020-07" db="EMBL/GenBank/DDBJ databases">
        <title>Sequencing the genomes of 1000 actinobacteria strains.</title>
        <authorList>
            <person name="Klenk H.-P."/>
        </authorList>
    </citation>
    <scope>NUCLEOTIDE SEQUENCE [LARGE SCALE GENOMIC DNA]</scope>
    <source>
        <strain evidence="17 18">DSM 18448</strain>
    </source>
</reference>
<dbReference type="EC" id="2.7.13.3" evidence="3"/>
<evidence type="ECO:0000256" key="5">
    <source>
        <dbReference type="ARBA" id="ARBA00022553"/>
    </source>
</evidence>
<evidence type="ECO:0000256" key="4">
    <source>
        <dbReference type="ARBA" id="ARBA00022475"/>
    </source>
</evidence>
<dbReference type="AlphaFoldDB" id="A0A852ZVI1"/>
<dbReference type="PROSITE" id="PS50885">
    <property type="entry name" value="HAMP"/>
    <property type="match status" value="1"/>
</dbReference>
<dbReference type="SMART" id="SM00304">
    <property type="entry name" value="HAMP"/>
    <property type="match status" value="1"/>
</dbReference>
<dbReference type="GO" id="GO:0000155">
    <property type="term" value="F:phosphorelay sensor kinase activity"/>
    <property type="evidence" value="ECO:0007669"/>
    <property type="project" value="InterPro"/>
</dbReference>
<evidence type="ECO:0000256" key="12">
    <source>
        <dbReference type="ARBA" id="ARBA00023012"/>
    </source>
</evidence>
<dbReference type="EMBL" id="JACBZH010000001">
    <property type="protein sequence ID" value="NYH93329.1"/>
    <property type="molecule type" value="Genomic_DNA"/>
</dbReference>
<keyword evidence="18" id="KW-1185">Reference proteome</keyword>
<feature type="region of interest" description="Disordered" evidence="13">
    <location>
        <begin position="272"/>
        <end position="291"/>
    </location>
</feature>
<keyword evidence="12" id="KW-0902">Two-component regulatory system</keyword>
<evidence type="ECO:0000256" key="9">
    <source>
        <dbReference type="ARBA" id="ARBA00022777"/>
    </source>
</evidence>
<evidence type="ECO:0000259" key="16">
    <source>
        <dbReference type="PROSITE" id="PS50885"/>
    </source>
</evidence>
<evidence type="ECO:0000256" key="2">
    <source>
        <dbReference type="ARBA" id="ARBA00004651"/>
    </source>
</evidence>
<evidence type="ECO:0000256" key="8">
    <source>
        <dbReference type="ARBA" id="ARBA00022741"/>
    </source>
</evidence>
<keyword evidence="8" id="KW-0547">Nucleotide-binding</keyword>
<dbReference type="SUPFAM" id="SSF47384">
    <property type="entry name" value="Homodimeric domain of signal transducing histidine kinase"/>
    <property type="match status" value="1"/>
</dbReference>
<feature type="domain" description="Histidine kinase" evidence="15">
    <location>
        <begin position="228"/>
        <end position="437"/>
    </location>
</feature>
<feature type="transmembrane region" description="Helical" evidence="14">
    <location>
        <begin position="144"/>
        <end position="163"/>
    </location>
</feature>
<dbReference type="CDD" id="cd06225">
    <property type="entry name" value="HAMP"/>
    <property type="match status" value="1"/>
</dbReference>
<dbReference type="SMART" id="SM00387">
    <property type="entry name" value="HATPase_c"/>
    <property type="match status" value="1"/>
</dbReference>
<dbReference type="Gene3D" id="1.10.287.130">
    <property type="match status" value="1"/>
</dbReference>
<keyword evidence="14" id="KW-0472">Membrane</keyword>
<evidence type="ECO:0000256" key="14">
    <source>
        <dbReference type="SAM" id="Phobius"/>
    </source>
</evidence>
<evidence type="ECO:0000256" key="11">
    <source>
        <dbReference type="ARBA" id="ARBA00022989"/>
    </source>
</evidence>
<accession>A0A852ZVI1</accession>
<evidence type="ECO:0000256" key="3">
    <source>
        <dbReference type="ARBA" id="ARBA00012438"/>
    </source>
</evidence>
<evidence type="ECO:0000313" key="17">
    <source>
        <dbReference type="EMBL" id="NYH93329.1"/>
    </source>
</evidence>
<dbReference type="Pfam" id="PF00512">
    <property type="entry name" value="HisKA"/>
    <property type="match status" value="1"/>
</dbReference>
<proteinExistence type="predicted"/>
<dbReference type="PANTHER" id="PTHR44936">
    <property type="entry name" value="SENSOR PROTEIN CREC"/>
    <property type="match status" value="1"/>
</dbReference>
<evidence type="ECO:0000256" key="6">
    <source>
        <dbReference type="ARBA" id="ARBA00022679"/>
    </source>
</evidence>
<dbReference type="Gene3D" id="1.10.8.500">
    <property type="entry name" value="HAMP domain in histidine kinase"/>
    <property type="match status" value="1"/>
</dbReference>
<dbReference type="InterPro" id="IPR036890">
    <property type="entry name" value="HATPase_C_sf"/>
</dbReference>
<dbReference type="GO" id="GO:0005524">
    <property type="term" value="F:ATP binding"/>
    <property type="evidence" value="ECO:0007669"/>
    <property type="project" value="UniProtKB-KW"/>
</dbReference>
<comment type="catalytic activity">
    <reaction evidence="1">
        <text>ATP + protein L-histidine = ADP + protein N-phospho-L-histidine.</text>
        <dbReference type="EC" id="2.7.13.3"/>
    </reaction>
</comment>
<dbReference type="Pfam" id="PF02518">
    <property type="entry name" value="HATPase_c"/>
    <property type="match status" value="1"/>
</dbReference>
<feature type="domain" description="HAMP" evidence="16">
    <location>
        <begin position="168"/>
        <end position="220"/>
    </location>
</feature>
<keyword evidence="9 17" id="KW-0418">Kinase</keyword>
<dbReference type="InterPro" id="IPR005467">
    <property type="entry name" value="His_kinase_dom"/>
</dbReference>
<name>A0A852ZVI1_9ACTN</name>
<feature type="region of interest" description="Disordered" evidence="13">
    <location>
        <begin position="458"/>
        <end position="496"/>
    </location>
</feature>
<evidence type="ECO:0000313" key="18">
    <source>
        <dbReference type="Proteomes" id="UP000579605"/>
    </source>
</evidence>
<comment type="caution">
    <text evidence="17">The sequence shown here is derived from an EMBL/GenBank/DDBJ whole genome shotgun (WGS) entry which is preliminary data.</text>
</comment>
<keyword evidence="11 14" id="KW-1133">Transmembrane helix</keyword>
<comment type="subcellular location">
    <subcellularLocation>
        <location evidence="2">Cell membrane</location>
        <topology evidence="2">Multi-pass membrane protein</topology>
    </subcellularLocation>
</comment>
<dbReference type="InterPro" id="IPR050980">
    <property type="entry name" value="2C_sensor_his_kinase"/>
</dbReference>
<keyword evidence="6" id="KW-0808">Transferase</keyword>
<keyword evidence="5" id="KW-0597">Phosphoprotein</keyword>
<organism evidence="17 18">
    <name type="scientific">Actinopolymorpha rutila</name>
    <dbReference type="NCBI Taxonomy" id="446787"/>
    <lineage>
        <taxon>Bacteria</taxon>
        <taxon>Bacillati</taxon>
        <taxon>Actinomycetota</taxon>
        <taxon>Actinomycetes</taxon>
        <taxon>Propionibacteriales</taxon>
        <taxon>Actinopolymorphaceae</taxon>
        <taxon>Actinopolymorpha</taxon>
    </lineage>
</organism>
<dbReference type="SMART" id="SM00388">
    <property type="entry name" value="HisKA"/>
    <property type="match status" value="1"/>
</dbReference>
<dbReference type="InterPro" id="IPR036097">
    <property type="entry name" value="HisK_dim/P_sf"/>
</dbReference>
<dbReference type="RefSeq" id="WP_179790869.1">
    <property type="nucleotide sequence ID" value="NZ_BAAARR010000045.1"/>
</dbReference>
<evidence type="ECO:0000259" key="15">
    <source>
        <dbReference type="PROSITE" id="PS50109"/>
    </source>
</evidence>
<dbReference type="CDD" id="cd00082">
    <property type="entry name" value="HisKA"/>
    <property type="match status" value="1"/>
</dbReference>
<dbReference type="Gene3D" id="3.30.565.10">
    <property type="entry name" value="Histidine kinase-like ATPase, C-terminal domain"/>
    <property type="match status" value="1"/>
</dbReference>
<gene>
    <name evidence="17" type="ORF">F4554_005967</name>
</gene>
<dbReference type="Proteomes" id="UP000579605">
    <property type="component" value="Unassembled WGS sequence"/>
</dbReference>
<evidence type="ECO:0000256" key="13">
    <source>
        <dbReference type="SAM" id="MobiDB-lite"/>
    </source>
</evidence>
<protein>
    <recommendedName>
        <fullName evidence="3">histidine kinase</fullName>
        <ecNumber evidence="3">2.7.13.3</ecNumber>
    </recommendedName>
</protein>
<dbReference type="PROSITE" id="PS50109">
    <property type="entry name" value="HIS_KIN"/>
    <property type="match status" value="1"/>
</dbReference>
<dbReference type="InterPro" id="IPR003660">
    <property type="entry name" value="HAMP_dom"/>
</dbReference>
<dbReference type="Pfam" id="PF00672">
    <property type="entry name" value="HAMP"/>
    <property type="match status" value="1"/>
</dbReference>
<dbReference type="InterPro" id="IPR003661">
    <property type="entry name" value="HisK_dim/P_dom"/>
</dbReference>
<sequence length="496" mass="51537">MRRRLALLAAAITSLVLVAFLVPLALLVRTVAADRALEAATSQVQSLTSAVATATSTDALRLTAEQVNATTAHPVTVFLGDGTVLGAPAARTPAVELAARGRSLAVDVPAGQQILVSVQGAPTGPAVVATVVPESDLYRGVTTIWLILLGLGIMLVAVGVVVADRLAVSMVRPIAEAARVSHRLARGDLEARARAAGPPEIRDVATALNHLASRIRELLRAERESAADLSHRLRTPLTALRLDAESLRDPQEAERIGSDLDALERAVDQAIRDARRSESDSAGTPGSAPRTCDAAAVVRERVEFWSALADDTDRTVELDLPGLHDGPLRVALPATDLAAVADAVLGNVFAHTPDGTPFAVQLSARPSGGARLVVRDAGPGLSSSTGDPTTRGASGAGSTGLGLDIVRRAASASGGTLRLGQAPAGGAEITIDLGPPRRHHADMAAATARFWPLRPMRPRSERAVHPEWASFEPDGDQAYRGAEHGSPPGRHGRTSS</sequence>
<evidence type="ECO:0000256" key="10">
    <source>
        <dbReference type="ARBA" id="ARBA00022840"/>
    </source>
</evidence>
<evidence type="ECO:0000256" key="1">
    <source>
        <dbReference type="ARBA" id="ARBA00000085"/>
    </source>
</evidence>
<keyword evidence="7 14" id="KW-0812">Transmembrane</keyword>